<reference evidence="1" key="1">
    <citation type="journal article" date="2015" name="Int. J. Syst. Evol. Microbiol.">
        <title>Rhizobium alvei sp. nov., isolated from a freshwater river.</title>
        <authorList>
            <person name="Sheu S.Y."/>
            <person name="Huang H.W."/>
            <person name="Young C.C."/>
            <person name="Chen W.M."/>
        </authorList>
    </citation>
    <scope>NUCLEOTIDE SEQUENCE</scope>
    <source>
        <strain evidence="1">TNR-22</strain>
    </source>
</reference>
<comment type="caution">
    <text evidence="1">The sequence shown here is derived from an EMBL/GenBank/DDBJ whole genome shotgun (WGS) entry which is preliminary data.</text>
</comment>
<dbReference type="EMBL" id="JAUOZU010000007">
    <property type="protein sequence ID" value="MDO6964530.1"/>
    <property type="molecule type" value="Genomic_DNA"/>
</dbReference>
<reference evidence="1" key="2">
    <citation type="submission" date="2023-07" db="EMBL/GenBank/DDBJ databases">
        <authorList>
            <person name="Shen H."/>
        </authorList>
    </citation>
    <scope>NUCLEOTIDE SEQUENCE</scope>
    <source>
        <strain evidence="1">TNR-22</strain>
    </source>
</reference>
<keyword evidence="1" id="KW-0328">Glycosyltransferase</keyword>
<dbReference type="InterPro" id="IPR038578">
    <property type="entry name" value="GT29-like_sf"/>
</dbReference>
<organism evidence="1 2">
    <name type="scientific">Rhizobium alvei</name>
    <dbReference type="NCBI Taxonomy" id="1132659"/>
    <lineage>
        <taxon>Bacteria</taxon>
        <taxon>Pseudomonadati</taxon>
        <taxon>Pseudomonadota</taxon>
        <taxon>Alphaproteobacteria</taxon>
        <taxon>Hyphomicrobiales</taxon>
        <taxon>Rhizobiaceae</taxon>
        <taxon>Rhizobium/Agrobacterium group</taxon>
        <taxon>Rhizobium</taxon>
    </lineage>
</organism>
<dbReference type="GO" id="GO:0016757">
    <property type="term" value="F:glycosyltransferase activity"/>
    <property type="evidence" value="ECO:0007669"/>
    <property type="project" value="UniProtKB-KW"/>
</dbReference>
<proteinExistence type="predicted"/>
<dbReference type="EC" id="2.4.-.-" evidence="1"/>
<gene>
    <name evidence="1" type="ORF">Q4481_11225</name>
</gene>
<name>A0ABT8YLE4_9HYPH</name>
<sequence length="197" mass="21865">MVVGNGQIEAGIGNRIDAADLVVRFNDCRSFGAGGVKTSIVAVCNTGRPGKRMLEEKDWRENRAVLEADAIWGVRDPEKFSAMRGVLATTHPELDDFCDDYTDGFIEFCRSSDKQFHGISAATYDQVDDLLAQYRPVPYVTPSSGAIVVAELLNNHCQNDDELTIAGFSHEGWEWHPWQAEKAWMDALASSGRLKRL</sequence>
<evidence type="ECO:0000313" key="1">
    <source>
        <dbReference type="EMBL" id="MDO6964530.1"/>
    </source>
</evidence>
<dbReference type="Proteomes" id="UP001174932">
    <property type="component" value="Unassembled WGS sequence"/>
</dbReference>
<evidence type="ECO:0000313" key="2">
    <source>
        <dbReference type="Proteomes" id="UP001174932"/>
    </source>
</evidence>
<dbReference type="Gene3D" id="3.90.1480.20">
    <property type="entry name" value="Glycosyl transferase family 29"/>
    <property type="match status" value="1"/>
</dbReference>
<keyword evidence="2" id="KW-1185">Reference proteome</keyword>
<protein>
    <submittedName>
        <fullName evidence="1">Glycosyltransferase family 29 protein</fullName>
        <ecNumber evidence="1">2.4.-.-</ecNumber>
    </submittedName>
</protein>
<dbReference type="RefSeq" id="WP_304376591.1">
    <property type="nucleotide sequence ID" value="NZ_JAUOZU010000007.1"/>
</dbReference>
<accession>A0ABT8YLE4</accession>
<keyword evidence="1" id="KW-0808">Transferase</keyword>